<dbReference type="InterPro" id="IPR002104">
    <property type="entry name" value="Integrase_catalytic"/>
</dbReference>
<proteinExistence type="inferred from homology"/>
<dbReference type="InterPro" id="IPR010998">
    <property type="entry name" value="Integrase_recombinase_N"/>
</dbReference>
<dbReference type="EMBL" id="JBHMCA010000059">
    <property type="protein sequence ID" value="MFB9448711.1"/>
    <property type="molecule type" value="Genomic_DNA"/>
</dbReference>
<dbReference type="Proteomes" id="UP001589608">
    <property type="component" value="Unassembled WGS sequence"/>
</dbReference>
<keyword evidence="9" id="KW-1185">Reference proteome</keyword>
<keyword evidence="3 5" id="KW-0238">DNA-binding</keyword>
<dbReference type="PANTHER" id="PTHR30349">
    <property type="entry name" value="PHAGE INTEGRASE-RELATED"/>
    <property type="match status" value="1"/>
</dbReference>
<evidence type="ECO:0000256" key="4">
    <source>
        <dbReference type="ARBA" id="ARBA00023172"/>
    </source>
</evidence>
<gene>
    <name evidence="8" type="ORF">ACFFTR_36970</name>
</gene>
<evidence type="ECO:0000313" key="9">
    <source>
        <dbReference type="Proteomes" id="UP001589608"/>
    </source>
</evidence>
<dbReference type="PROSITE" id="PS51900">
    <property type="entry name" value="CB"/>
    <property type="match status" value="1"/>
</dbReference>
<dbReference type="Pfam" id="PF14659">
    <property type="entry name" value="Phage_int_SAM_3"/>
    <property type="match status" value="1"/>
</dbReference>
<dbReference type="InterPro" id="IPR011010">
    <property type="entry name" value="DNA_brk_join_enz"/>
</dbReference>
<evidence type="ECO:0000259" key="6">
    <source>
        <dbReference type="PROSITE" id="PS51898"/>
    </source>
</evidence>
<evidence type="ECO:0000256" key="5">
    <source>
        <dbReference type="PROSITE-ProRule" id="PRU01248"/>
    </source>
</evidence>
<feature type="domain" description="Tyr recombinase" evidence="6">
    <location>
        <begin position="185"/>
        <end position="393"/>
    </location>
</feature>
<name>A0ABV5MIP3_9ACTN</name>
<reference evidence="8 9" key="1">
    <citation type="submission" date="2024-09" db="EMBL/GenBank/DDBJ databases">
        <authorList>
            <person name="Sun Q."/>
            <person name="Mori K."/>
        </authorList>
    </citation>
    <scope>NUCLEOTIDE SEQUENCE [LARGE SCALE GENOMIC DNA]</scope>
    <source>
        <strain evidence="8 9">JCM 3307</strain>
    </source>
</reference>
<evidence type="ECO:0000313" key="8">
    <source>
        <dbReference type="EMBL" id="MFB9448711.1"/>
    </source>
</evidence>
<accession>A0ABV5MIP3</accession>
<dbReference type="PANTHER" id="PTHR30349:SF64">
    <property type="entry name" value="PROPHAGE INTEGRASE INTD-RELATED"/>
    <property type="match status" value="1"/>
</dbReference>
<dbReference type="RefSeq" id="WP_223097327.1">
    <property type="nucleotide sequence ID" value="NZ_CP061913.1"/>
</dbReference>
<keyword evidence="4" id="KW-0233">DNA recombination</keyword>
<comment type="caution">
    <text evidence="8">The sequence shown here is derived from an EMBL/GenBank/DDBJ whole genome shotgun (WGS) entry which is preliminary data.</text>
</comment>
<sequence length="403" mass="45587">MGYVEDRWYRTVKDADGRTTQVKTARHGTGMRYRVRYIAPDGKERSESFPDRQKRTADAFLATVESDKVRGTFVDPAAGRMLFGVFAESWLRTATLDTATRETVELRVRKHLLPFFGSRQLAAIQPSTVREWIRALDEAGGLAVSTQAVLFTHLRTILNAAVDDRRITKNPCSARSVVAPEPVEKKIVPWPAERVRLMRDLVPARYRLVLDLGAGCGLRQGEIFGLSDEDLDIEGGWLHVRRQVKVVRSRLVFGLPKSDRERKVPLPGSVIRRINAHREVCKPVYVTLPWEDPFSVTKITESLLLSTPRGNAIRRNTFDELTWNRALDEAGIPRIRANGTHALRHHYASVLLDAGESIKAVSEYLGHWDPGFTLRQYTHLMPNSQERSRSAIDASLDFEETAP</sequence>
<evidence type="ECO:0000256" key="1">
    <source>
        <dbReference type="ARBA" id="ARBA00008857"/>
    </source>
</evidence>
<dbReference type="InterPro" id="IPR050090">
    <property type="entry name" value="Tyrosine_recombinase_XerCD"/>
</dbReference>
<dbReference type="CDD" id="cd01189">
    <property type="entry name" value="INT_ICEBs1_C_like"/>
    <property type="match status" value="1"/>
</dbReference>
<evidence type="ECO:0000259" key="7">
    <source>
        <dbReference type="PROSITE" id="PS51900"/>
    </source>
</evidence>
<organism evidence="8 9">
    <name type="scientific">Dactylosporangium vinaceum</name>
    <dbReference type="NCBI Taxonomy" id="53362"/>
    <lineage>
        <taxon>Bacteria</taxon>
        <taxon>Bacillati</taxon>
        <taxon>Actinomycetota</taxon>
        <taxon>Actinomycetes</taxon>
        <taxon>Micromonosporales</taxon>
        <taxon>Micromonosporaceae</taxon>
        <taxon>Dactylosporangium</taxon>
    </lineage>
</organism>
<dbReference type="InterPro" id="IPR004107">
    <property type="entry name" value="Integrase_SAM-like_N"/>
</dbReference>
<keyword evidence="2" id="KW-0229">DNA integration</keyword>
<evidence type="ECO:0000256" key="3">
    <source>
        <dbReference type="ARBA" id="ARBA00023125"/>
    </source>
</evidence>
<dbReference type="InterPro" id="IPR013762">
    <property type="entry name" value="Integrase-like_cat_sf"/>
</dbReference>
<dbReference type="Pfam" id="PF00589">
    <property type="entry name" value="Phage_integrase"/>
    <property type="match status" value="1"/>
</dbReference>
<evidence type="ECO:0000256" key="2">
    <source>
        <dbReference type="ARBA" id="ARBA00022908"/>
    </source>
</evidence>
<comment type="similarity">
    <text evidence="1">Belongs to the 'phage' integrase family.</text>
</comment>
<feature type="domain" description="Core-binding (CB)" evidence="7">
    <location>
        <begin position="81"/>
        <end position="162"/>
    </location>
</feature>
<dbReference type="InterPro" id="IPR044068">
    <property type="entry name" value="CB"/>
</dbReference>
<dbReference type="Gene3D" id="1.10.150.130">
    <property type="match status" value="1"/>
</dbReference>
<dbReference type="Gene3D" id="1.10.443.10">
    <property type="entry name" value="Intergrase catalytic core"/>
    <property type="match status" value="1"/>
</dbReference>
<dbReference type="SUPFAM" id="SSF56349">
    <property type="entry name" value="DNA breaking-rejoining enzymes"/>
    <property type="match status" value="1"/>
</dbReference>
<protein>
    <submittedName>
        <fullName evidence="8">Tyrosine-type recombinase/integrase</fullName>
    </submittedName>
</protein>
<dbReference type="PROSITE" id="PS51898">
    <property type="entry name" value="TYR_RECOMBINASE"/>
    <property type="match status" value="1"/>
</dbReference>